<keyword evidence="1" id="KW-0812">Transmembrane</keyword>
<protein>
    <submittedName>
        <fullName evidence="2">Uncharacterized protein</fullName>
    </submittedName>
</protein>
<dbReference type="EMBL" id="QUMO01000001">
    <property type="protein sequence ID" value="REF89376.1"/>
    <property type="molecule type" value="Genomic_DNA"/>
</dbReference>
<keyword evidence="1" id="KW-0472">Membrane</keyword>
<dbReference type="AlphaFoldDB" id="A0A3D9ZD43"/>
<evidence type="ECO:0000256" key="1">
    <source>
        <dbReference type="SAM" id="Phobius"/>
    </source>
</evidence>
<organism evidence="2 3">
    <name type="scientific">Methylovirgula ligni</name>
    <dbReference type="NCBI Taxonomy" id="569860"/>
    <lineage>
        <taxon>Bacteria</taxon>
        <taxon>Pseudomonadati</taxon>
        <taxon>Pseudomonadota</taxon>
        <taxon>Alphaproteobacteria</taxon>
        <taxon>Hyphomicrobiales</taxon>
        <taxon>Beijerinckiaceae</taxon>
        <taxon>Methylovirgula</taxon>
    </lineage>
</organism>
<reference evidence="2 3" key="1">
    <citation type="submission" date="2018-08" db="EMBL/GenBank/DDBJ databases">
        <title>Genomic Encyclopedia of Type Strains, Phase IV (KMG-IV): sequencing the most valuable type-strain genomes for metagenomic binning, comparative biology and taxonomic classification.</title>
        <authorList>
            <person name="Goeker M."/>
        </authorList>
    </citation>
    <scope>NUCLEOTIDE SEQUENCE [LARGE SCALE GENOMIC DNA]</scope>
    <source>
        <strain evidence="2 3">BW863</strain>
    </source>
</reference>
<name>A0A3D9ZD43_9HYPH</name>
<feature type="transmembrane region" description="Helical" evidence="1">
    <location>
        <begin position="48"/>
        <end position="69"/>
    </location>
</feature>
<dbReference type="Proteomes" id="UP000256900">
    <property type="component" value="Unassembled WGS sequence"/>
</dbReference>
<accession>A0A3D9ZD43</accession>
<sequence length="80" mass="8609">MALPERGSINWLHVSTLIAVGILVGTEMVGASWAAGWALGGLLQFSPLVSRIVEGLFALCGVVLLYYFMRTAISNESIRN</sequence>
<keyword evidence="3" id="KW-1185">Reference proteome</keyword>
<keyword evidence="1" id="KW-1133">Transmembrane helix</keyword>
<evidence type="ECO:0000313" key="3">
    <source>
        <dbReference type="Proteomes" id="UP000256900"/>
    </source>
</evidence>
<evidence type="ECO:0000313" key="2">
    <source>
        <dbReference type="EMBL" id="REF89376.1"/>
    </source>
</evidence>
<gene>
    <name evidence="2" type="ORF">DES32_0597</name>
</gene>
<comment type="caution">
    <text evidence="2">The sequence shown here is derived from an EMBL/GenBank/DDBJ whole genome shotgun (WGS) entry which is preliminary data.</text>
</comment>
<feature type="transmembrane region" description="Helical" evidence="1">
    <location>
        <begin position="12"/>
        <end position="36"/>
    </location>
</feature>
<proteinExistence type="predicted"/>